<dbReference type="SUPFAM" id="SSF50118">
    <property type="entry name" value="Cell growth inhibitor/plasmid maintenance toxic component"/>
    <property type="match status" value="1"/>
</dbReference>
<dbReference type="Pfam" id="PF01845">
    <property type="entry name" value="CcdB"/>
    <property type="match status" value="1"/>
</dbReference>
<evidence type="ECO:0000256" key="3">
    <source>
        <dbReference type="ARBA" id="ARBA00022491"/>
    </source>
</evidence>
<dbReference type="GO" id="GO:0008657">
    <property type="term" value="F:DNA topoisomerase type II (double strand cut, ATP-hydrolyzing) inhibitor activity"/>
    <property type="evidence" value="ECO:0007669"/>
    <property type="project" value="InterPro"/>
</dbReference>
<dbReference type="RefSeq" id="WP_275568924.1">
    <property type="nucleotide sequence ID" value="NZ_JARGYC010000061.1"/>
</dbReference>
<keyword evidence="4" id="KW-0805">Transcription regulation</keyword>
<evidence type="ECO:0000313" key="8">
    <source>
        <dbReference type="EMBL" id="MDF0602799.1"/>
    </source>
</evidence>
<gene>
    <name evidence="8" type="ORF">P1J78_18825</name>
</gene>
<name>A0AAE3TB93_9RHOB</name>
<dbReference type="InterPro" id="IPR002712">
    <property type="entry name" value="CcdB"/>
</dbReference>
<dbReference type="Proteomes" id="UP001220964">
    <property type="component" value="Unassembled WGS sequence"/>
</dbReference>
<evidence type="ECO:0000256" key="6">
    <source>
        <dbReference type="ARBA" id="ARBA00029628"/>
    </source>
</evidence>
<sequence>MARYDVYRASDGSGYLLDVQTDLLEILHTRVVVPLLPKADVPAPVRALHPVFQIGETEVVMATHLLAAIPATALRLPVANLSHGADEVTRALDMLFHGF</sequence>
<dbReference type="AlphaFoldDB" id="A0AAE3TB93"/>
<organism evidence="8 9">
    <name type="scientific">Psychromarinibacter sediminicola</name>
    <dbReference type="NCBI Taxonomy" id="3033385"/>
    <lineage>
        <taxon>Bacteria</taxon>
        <taxon>Pseudomonadati</taxon>
        <taxon>Pseudomonadota</taxon>
        <taxon>Alphaproteobacteria</taxon>
        <taxon>Rhodobacterales</taxon>
        <taxon>Paracoccaceae</taxon>
        <taxon>Psychromarinibacter</taxon>
    </lineage>
</organism>
<comment type="caution">
    <text evidence="8">The sequence shown here is derived from an EMBL/GenBank/DDBJ whole genome shotgun (WGS) entry which is preliminary data.</text>
</comment>
<accession>A0AAE3TB93</accession>
<keyword evidence="3" id="KW-0678">Repressor</keyword>
<dbReference type="GO" id="GO:0006276">
    <property type="term" value="P:plasmid maintenance"/>
    <property type="evidence" value="ECO:0007669"/>
    <property type="project" value="InterPro"/>
</dbReference>
<comment type="similarity">
    <text evidence="1">Belongs to the CcdB toxin family.</text>
</comment>
<dbReference type="EMBL" id="JARGYC010000061">
    <property type="protein sequence ID" value="MDF0602799.1"/>
    <property type="molecule type" value="Genomic_DNA"/>
</dbReference>
<dbReference type="Gene3D" id="2.30.30.110">
    <property type="match status" value="1"/>
</dbReference>
<evidence type="ECO:0000256" key="7">
    <source>
        <dbReference type="ARBA" id="ARBA00033135"/>
    </source>
</evidence>
<evidence type="ECO:0000256" key="4">
    <source>
        <dbReference type="ARBA" id="ARBA00023015"/>
    </source>
</evidence>
<evidence type="ECO:0000256" key="1">
    <source>
        <dbReference type="ARBA" id="ARBA00005230"/>
    </source>
</evidence>
<keyword evidence="5" id="KW-0804">Transcription</keyword>
<evidence type="ECO:0000256" key="2">
    <source>
        <dbReference type="ARBA" id="ARBA00015075"/>
    </source>
</evidence>
<evidence type="ECO:0000313" key="9">
    <source>
        <dbReference type="Proteomes" id="UP001220964"/>
    </source>
</evidence>
<proteinExistence type="inferred from homology"/>
<dbReference type="InterPro" id="IPR011067">
    <property type="entry name" value="Plasmid_toxin/cell-grow_inhib"/>
</dbReference>
<reference evidence="8" key="1">
    <citation type="submission" date="2023-03" db="EMBL/GenBank/DDBJ databases">
        <title>Multiphase analysis and comparison of six strains from genera Psychromarinibacter, Lutimaribacter, and Maritimibacter, including a novel species: Psychromarinibacter sediminicola sp. nov.</title>
        <authorList>
            <person name="Wang Y.-H."/>
            <person name="Ye M.-Q."/>
            <person name="Du Z.-J."/>
        </authorList>
    </citation>
    <scope>NUCLEOTIDE SEQUENCE</scope>
    <source>
        <strain evidence="8">C21-152</strain>
    </source>
</reference>
<evidence type="ECO:0000256" key="5">
    <source>
        <dbReference type="ARBA" id="ARBA00023163"/>
    </source>
</evidence>
<keyword evidence="9" id="KW-1185">Reference proteome</keyword>
<protein>
    <recommendedName>
        <fullName evidence="2">Toxin CcdB</fullName>
    </recommendedName>
    <alternativeName>
        <fullName evidence="7">Cytotoxic protein CcdB</fullName>
    </alternativeName>
    <alternativeName>
        <fullName evidence="6">Protein LetD</fullName>
    </alternativeName>
</protein>